<gene>
    <name evidence="3" type="ORF">ANDGO_06995</name>
</gene>
<name>A0A8K0AJW8_ANDGO</name>
<comment type="caution">
    <text evidence="3">The sequence shown here is derived from an EMBL/GenBank/DDBJ whole genome shotgun (WGS) entry which is preliminary data.</text>
</comment>
<organism evidence="3 4">
    <name type="scientific">Andalucia godoyi</name>
    <name type="common">Flagellate</name>
    <dbReference type="NCBI Taxonomy" id="505711"/>
    <lineage>
        <taxon>Eukaryota</taxon>
        <taxon>Discoba</taxon>
        <taxon>Jakobida</taxon>
        <taxon>Andalucina</taxon>
        <taxon>Andaluciidae</taxon>
        <taxon>Andalucia</taxon>
    </lineage>
</organism>
<dbReference type="Proteomes" id="UP000799049">
    <property type="component" value="Unassembled WGS sequence"/>
</dbReference>
<proteinExistence type="predicted"/>
<accession>A0A8K0AJW8</accession>
<feature type="region of interest" description="Disordered" evidence="1">
    <location>
        <begin position="87"/>
        <end position="114"/>
    </location>
</feature>
<keyword evidence="4" id="KW-1185">Reference proteome</keyword>
<reference evidence="3" key="1">
    <citation type="submission" date="2019-09" db="EMBL/GenBank/DDBJ databases">
        <title>The Mitochondrial Proteome of the Jakobid, Andalucia godoyi, a Protist With the Most Gene-Rich and Bacteria-Like Mitochondrial Genome.</title>
        <authorList>
            <person name="Gray M.W."/>
            <person name="Burger G."/>
            <person name="Derelle R."/>
            <person name="Klimes V."/>
            <person name="Leger M."/>
            <person name="Sarrasin M."/>
            <person name="Vlcek C."/>
            <person name="Roger A.J."/>
            <person name="Elias M."/>
            <person name="Lang B.F."/>
        </authorList>
    </citation>
    <scope>NUCLEOTIDE SEQUENCE</scope>
    <source>
        <strain evidence="3">And28</strain>
    </source>
</reference>
<dbReference type="EMBL" id="VRVR01000034">
    <property type="protein sequence ID" value="KAF0852476.1"/>
    <property type="molecule type" value="Genomic_DNA"/>
</dbReference>
<feature type="chain" id="PRO_5035438836" evidence="2">
    <location>
        <begin position="16"/>
        <end position="222"/>
    </location>
</feature>
<dbReference type="OrthoDB" id="10264923at2759"/>
<dbReference type="AlphaFoldDB" id="A0A8K0AJW8"/>
<evidence type="ECO:0000256" key="1">
    <source>
        <dbReference type="SAM" id="MobiDB-lite"/>
    </source>
</evidence>
<feature type="compositionally biased region" description="Low complexity" evidence="1">
    <location>
        <begin position="39"/>
        <end position="50"/>
    </location>
</feature>
<feature type="region of interest" description="Disordered" evidence="1">
    <location>
        <begin position="37"/>
        <end position="73"/>
    </location>
</feature>
<evidence type="ECO:0000256" key="2">
    <source>
        <dbReference type="SAM" id="SignalP"/>
    </source>
</evidence>
<keyword evidence="2" id="KW-0732">Signal</keyword>
<evidence type="ECO:0000313" key="4">
    <source>
        <dbReference type="Proteomes" id="UP000799049"/>
    </source>
</evidence>
<protein>
    <submittedName>
        <fullName evidence="3">Type II secretion system (T2SS)-associated protein Gcp11</fullName>
    </submittedName>
</protein>
<sequence length="222" mass="24187">MLIQGIAWIVGALAASQLHSLHNAQLQRPLPPLELGLSTTKTNMNTNTNTAGSGGLNAVGEKNYKSPSSSPASSAYFGERPHYFYPPSDVEPYRKRPSSSPSRRRHVVIPYPDDPPHTFPSIKVRQLFTRHPKVIRSVDVRDGLAKARVAGTPFVSMTAGSRAIPLKAMEDRFRSIMENAKADGLDVVIGHRAATPSSDHSSTTMQTYDFHGGAALRSPKIF</sequence>
<evidence type="ECO:0000313" key="3">
    <source>
        <dbReference type="EMBL" id="KAF0852476.1"/>
    </source>
</evidence>
<feature type="signal peptide" evidence="2">
    <location>
        <begin position="1"/>
        <end position="15"/>
    </location>
</feature>